<evidence type="ECO:0000313" key="3">
    <source>
        <dbReference type="Proteomes" id="UP000327148"/>
    </source>
</evidence>
<reference evidence="2 3" key="1">
    <citation type="submission" date="2019-09" db="EMBL/GenBank/DDBJ databases">
        <title>Draft genome sequence assemblies of isolates from the urinary tract.</title>
        <authorList>
            <person name="Mores C.R."/>
            <person name="Putonti C."/>
            <person name="Wolfe A.J."/>
        </authorList>
    </citation>
    <scope>NUCLEOTIDE SEQUENCE [LARGE SCALE GENOMIC DNA]</scope>
    <source>
        <strain evidence="2 3">UMB623</strain>
    </source>
</reference>
<evidence type="ECO:0000259" key="1">
    <source>
        <dbReference type="Pfam" id="PF01717"/>
    </source>
</evidence>
<dbReference type="InterPro" id="IPR002629">
    <property type="entry name" value="Met_Synth_C/arc"/>
</dbReference>
<dbReference type="Gene3D" id="3.20.20.210">
    <property type="match status" value="1"/>
</dbReference>
<dbReference type="AlphaFoldDB" id="A0A5N1GM25"/>
<dbReference type="GO" id="GO:0003871">
    <property type="term" value="F:5-methyltetrahydropteroyltriglutamate-homocysteine S-methyltransferase activity"/>
    <property type="evidence" value="ECO:0007669"/>
    <property type="project" value="InterPro"/>
</dbReference>
<dbReference type="OrthoDB" id="244285at2"/>
<accession>A0A5N1GM25</accession>
<organism evidence="2 3">
    <name type="scientific">Aerococcus sanguinicola</name>
    <dbReference type="NCBI Taxonomy" id="119206"/>
    <lineage>
        <taxon>Bacteria</taxon>
        <taxon>Bacillati</taxon>
        <taxon>Bacillota</taxon>
        <taxon>Bacilli</taxon>
        <taxon>Lactobacillales</taxon>
        <taxon>Aerococcaceae</taxon>
        <taxon>Aerococcus</taxon>
    </lineage>
</organism>
<dbReference type="EMBL" id="VYWO01000001">
    <property type="protein sequence ID" value="KAA9302025.1"/>
    <property type="molecule type" value="Genomic_DNA"/>
</dbReference>
<proteinExistence type="predicted"/>
<evidence type="ECO:0000313" key="2">
    <source>
        <dbReference type="EMBL" id="KAA9302025.1"/>
    </source>
</evidence>
<feature type="domain" description="Cobalamin-independent methionine synthase MetE C-terminal/archaeal" evidence="1">
    <location>
        <begin position="61"/>
        <end position="141"/>
    </location>
</feature>
<dbReference type="Pfam" id="PF01717">
    <property type="entry name" value="Meth_synt_2"/>
    <property type="match status" value="1"/>
</dbReference>
<dbReference type="GO" id="GO:0008270">
    <property type="term" value="F:zinc ion binding"/>
    <property type="evidence" value="ECO:0007669"/>
    <property type="project" value="InterPro"/>
</dbReference>
<keyword evidence="2" id="KW-0489">Methyltransferase</keyword>
<dbReference type="InterPro" id="IPR038071">
    <property type="entry name" value="UROD/MetE-like_sf"/>
</dbReference>
<dbReference type="GO" id="GO:0032259">
    <property type="term" value="P:methylation"/>
    <property type="evidence" value="ECO:0007669"/>
    <property type="project" value="UniProtKB-KW"/>
</dbReference>
<dbReference type="Proteomes" id="UP000327148">
    <property type="component" value="Unassembled WGS sequence"/>
</dbReference>
<gene>
    <name evidence="2" type="ORF">F6I03_02105</name>
</gene>
<dbReference type="PANTHER" id="PTHR43844:SF1">
    <property type="entry name" value="METHIONINE SYNTHASE"/>
    <property type="match status" value="1"/>
</dbReference>
<protein>
    <submittedName>
        <fullName evidence="2">Methylcobamide--CoM methyltransferase</fullName>
    </submittedName>
</protein>
<dbReference type="GO" id="GO:0009086">
    <property type="term" value="P:methionine biosynthetic process"/>
    <property type="evidence" value="ECO:0007669"/>
    <property type="project" value="InterPro"/>
</dbReference>
<keyword evidence="2" id="KW-0808">Transferase</keyword>
<dbReference type="PANTHER" id="PTHR43844">
    <property type="entry name" value="METHIONINE SYNTHASE"/>
    <property type="match status" value="1"/>
</dbReference>
<comment type="caution">
    <text evidence="2">The sequence shown here is derived from an EMBL/GenBank/DDBJ whole genome shotgun (WGS) entry which is preliminary data.</text>
</comment>
<name>A0A5N1GM25_9LACT</name>
<dbReference type="SUPFAM" id="SSF51726">
    <property type="entry name" value="UROD/MetE-like"/>
    <property type="match status" value="1"/>
</dbReference>
<sequence length="170" mass="19138">MSEKVKFDEELKFAQSLIKPVLDLIRSSQSLSMLHVCRGNYTRDESGLLEGSYAPLSDFFEAVAPDMLTLEFSTPRAGELKDLFRNEHLADHVMLGLGVVNPRTDEIESVDSIVARVEEALAYLPAERIWLNPDCGFATFSNRPMNQDQVIEKKMQALAQASQVLRDKYA</sequence>